<keyword evidence="1" id="KW-1185">Reference proteome</keyword>
<reference evidence="2" key="1">
    <citation type="submission" date="2025-08" db="UniProtKB">
        <authorList>
            <consortium name="RefSeq"/>
        </authorList>
    </citation>
    <scope>IDENTIFICATION</scope>
    <source>
        <tissue evidence="2">Testes</tissue>
    </source>
</reference>
<organism evidence="1 2">
    <name type="scientific">Saccoglossus kowalevskii</name>
    <name type="common">Acorn worm</name>
    <dbReference type="NCBI Taxonomy" id="10224"/>
    <lineage>
        <taxon>Eukaryota</taxon>
        <taxon>Metazoa</taxon>
        <taxon>Hemichordata</taxon>
        <taxon>Enteropneusta</taxon>
        <taxon>Harrimaniidae</taxon>
        <taxon>Saccoglossus</taxon>
    </lineage>
</organism>
<dbReference type="RefSeq" id="XP_006813163.1">
    <property type="nucleotide sequence ID" value="XM_006813100.1"/>
</dbReference>
<dbReference type="InterPro" id="IPR051594">
    <property type="entry name" value="KRIT1/FRMD8"/>
</dbReference>
<gene>
    <name evidence="2" type="primary">LOC102805751</name>
</gene>
<evidence type="ECO:0000313" key="1">
    <source>
        <dbReference type="Proteomes" id="UP000694865"/>
    </source>
</evidence>
<evidence type="ECO:0000313" key="2">
    <source>
        <dbReference type="RefSeq" id="XP_006813163.1"/>
    </source>
</evidence>
<protein>
    <submittedName>
        <fullName evidence="2">FERM domain-containing protein 8-like</fullName>
    </submittedName>
</protein>
<accession>A0ABM0LZH2</accession>
<dbReference type="Proteomes" id="UP000694865">
    <property type="component" value="Unplaced"/>
</dbReference>
<sequence length="124" mass="13773">MTCLPCLWLQFDIEELGNKVSKLLQVFSKQAVMMNAMIEACVDELNKVDPMRQGVCSTEHLVTDSAADTVDAPLLEVSEPVKCVTSQINRLSLATFSNAGELVHKPNRRPFSLTTLFKRQDSST</sequence>
<proteinExistence type="predicted"/>
<dbReference type="PANTHER" id="PTHR13283">
    <property type="entry name" value="KREV INTERACTION TRAPPED 1-RELATED"/>
    <property type="match status" value="1"/>
</dbReference>
<dbReference type="GeneID" id="102805751"/>
<dbReference type="PANTHER" id="PTHR13283:SF10">
    <property type="entry name" value="FERM DOMAIN-CONTAINING PROTEIN 8"/>
    <property type="match status" value="1"/>
</dbReference>
<name>A0ABM0LZH2_SACKO</name>